<gene>
    <name evidence="1" type="ORF">PAXINDRAFT_89323</name>
</gene>
<dbReference type="InterPro" id="IPR036397">
    <property type="entry name" value="RNaseH_sf"/>
</dbReference>
<evidence type="ECO:0008006" key="3">
    <source>
        <dbReference type="Google" id="ProtNLM"/>
    </source>
</evidence>
<dbReference type="Proteomes" id="UP000053647">
    <property type="component" value="Unassembled WGS sequence"/>
</dbReference>
<reference evidence="2" key="2">
    <citation type="submission" date="2015-01" db="EMBL/GenBank/DDBJ databases">
        <title>Evolutionary Origins and Diversification of the Mycorrhizal Mutualists.</title>
        <authorList>
            <consortium name="DOE Joint Genome Institute"/>
            <consortium name="Mycorrhizal Genomics Consortium"/>
            <person name="Kohler A."/>
            <person name="Kuo A."/>
            <person name="Nagy L.G."/>
            <person name="Floudas D."/>
            <person name="Copeland A."/>
            <person name="Barry K.W."/>
            <person name="Cichocki N."/>
            <person name="Veneault-Fourrey C."/>
            <person name="LaButti K."/>
            <person name="Lindquist E.A."/>
            <person name="Lipzen A."/>
            <person name="Lundell T."/>
            <person name="Morin E."/>
            <person name="Murat C."/>
            <person name="Riley R."/>
            <person name="Ohm R."/>
            <person name="Sun H."/>
            <person name="Tunlid A."/>
            <person name="Henrissat B."/>
            <person name="Grigoriev I.V."/>
            <person name="Hibbett D.S."/>
            <person name="Martin F."/>
        </authorList>
    </citation>
    <scope>NUCLEOTIDE SEQUENCE [LARGE SCALE GENOMIC DNA]</scope>
    <source>
        <strain evidence="2">ATCC 200175</strain>
    </source>
</reference>
<keyword evidence="2" id="KW-1185">Reference proteome</keyword>
<dbReference type="GO" id="GO:0003676">
    <property type="term" value="F:nucleic acid binding"/>
    <property type="evidence" value="ECO:0007669"/>
    <property type="project" value="InterPro"/>
</dbReference>
<evidence type="ECO:0000313" key="1">
    <source>
        <dbReference type="EMBL" id="KIJ08140.1"/>
    </source>
</evidence>
<name>A0A0C9SYE7_PAXIN</name>
<sequence length="70" mass="7906">MPPARGYKFIVQAHCVLTAYLEWHMLCSENTSTLASFIFEDILCQWGALAEIITDNRPAFVKALDTLSSR</sequence>
<dbReference type="OrthoDB" id="2673428at2759"/>
<protein>
    <recommendedName>
        <fullName evidence="3">Integrase catalytic domain-containing protein</fullName>
    </recommendedName>
</protein>
<accession>A0A0C9SYE7</accession>
<evidence type="ECO:0000313" key="2">
    <source>
        <dbReference type="Proteomes" id="UP000053647"/>
    </source>
</evidence>
<organism evidence="1 2">
    <name type="scientific">Paxillus involutus ATCC 200175</name>
    <dbReference type="NCBI Taxonomy" id="664439"/>
    <lineage>
        <taxon>Eukaryota</taxon>
        <taxon>Fungi</taxon>
        <taxon>Dikarya</taxon>
        <taxon>Basidiomycota</taxon>
        <taxon>Agaricomycotina</taxon>
        <taxon>Agaricomycetes</taxon>
        <taxon>Agaricomycetidae</taxon>
        <taxon>Boletales</taxon>
        <taxon>Paxilineae</taxon>
        <taxon>Paxillaceae</taxon>
        <taxon>Paxillus</taxon>
    </lineage>
</organism>
<dbReference type="AlphaFoldDB" id="A0A0C9SYE7"/>
<proteinExistence type="predicted"/>
<dbReference type="EMBL" id="KN819693">
    <property type="protein sequence ID" value="KIJ08140.1"/>
    <property type="molecule type" value="Genomic_DNA"/>
</dbReference>
<dbReference type="HOGENOM" id="CLU_205460_0_0_1"/>
<dbReference type="Gene3D" id="3.30.420.10">
    <property type="entry name" value="Ribonuclease H-like superfamily/Ribonuclease H"/>
    <property type="match status" value="1"/>
</dbReference>
<reference evidence="1 2" key="1">
    <citation type="submission" date="2014-06" db="EMBL/GenBank/DDBJ databases">
        <authorList>
            <consortium name="DOE Joint Genome Institute"/>
            <person name="Kuo A."/>
            <person name="Kohler A."/>
            <person name="Nagy L.G."/>
            <person name="Floudas D."/>
            <person name="Copeland A."/>
            <person name="Barry K.W."/>
            <person name="Cichocki N."/>
            <person name="Veneault-Fourrey C."/>
            <person name="LaButti K."/>
            <person name="Lindquist E.A."/>
            <person name="Lipzen A."/>
            <person name="Lundell T."/>
            <person name="Morin E."/>
            <person name="Murat C."/>
            <person name="Sun H."/>
            <person name="Tunlid A."/>
            <person name="Henrissat B."/>
            <person name="Grigoriev I.V."/>
            <person name="Hibbett D.S."/>
            <person name="Martin F."/>
            <person name="Nordberg H.P."/>
            <person name="Cantor M.N."/>
            <person name="Hua S.X."/>
        </authorList>
    </citation>
    <scope>NUCLEOTIDE SEQUENCE [LARGE SCALE GENOMIC DNA]</scope>
    <source>
        <strain evidence="1 2">ATCC 200175</strain>
    </source>
</reference>
<dbReference type="InterPro" id="IPR012337">
    <property type="entry name" value="RNaseH-like_sf"/>
</dbReference>
<dbReference type="SUPFAM" id="SSF53098">
    <property type="entry name" value="Ribonuclease H-like"/>
    <property type="match status" value="1"/>
</dbReference>